<dbReference type="PANTHER" id="PTHR43520:SF5">
    <property type="entry name" value="CATION-TRANSPORTING P-TYPE ATPASE-RELATED"/>
    <property type="match status" value="1"/>
</dbReference>
<dbReference type="InterPro" id="IPR006121">
    <property type="entry name" value="HMA_dom"/>
</dbReference>
<dbReference type="Pfam" id="PF00403">
    <property type="entry name" value="HMA"/>
    <property type="match status" value="1"/>
</dbReference>
<accession>A0A2S6I7Y6</accession>
<keyword evidence="4" id="KW-0597">Phosphoprotein</keyword>
<evidence type="ECO:0000256" key="11">
    <source>
        <dbReference type="ARBA" id="ARBA00023136"/>
    </source>
</evidence>
<evidence type="ECO:0000256" key="1">
    <source>
        <dbReference type="ARBA" id="ARBA00004651"/>
    </source>
</evidence>
<dbReference type="OrthoDB" id="1521937at2"/>
<evidence type="ECO:0000313" key="15">
    <source>
        <dbReference type="Proteomes" id="UP000237662"/>
    </source>
</evidence>
<dbReference type="PROSITE" id="PS50846">
    <property type="entry name" value="HMA_2"/>
    <property type="match status" value="1"/>
</dbReference>
<dbReference type="Proteomes" id="UP000237662">
    <property type="component" value="Unassembled WGS sequence"/>
</dbReference>
<evidence type="ECO:0000256" key="3">
    <source>
        <dbReference type="ARBA" id="ARBA00022475"/>
    </source>
</evidence>
<dbReference type="PRINTS" id="PR00119">
    <property type="entry name" value="CATATPASE"/>
</dbReference>
<gene>
    <name evidence="14" type="ORF">CLV84_0551</name>
</gene>
<feature type="transmembrane region" description="Helical" evidence="12">
    <location>
        <begin position="174"/>
        <end position="191"/>
    </location>
</feature>
<dbReference type="AlphaFoldDB" id="A0A2S6I7Y6"/>
<dbReference type="Gene3D" id="2.70.150.10">
    <property type="entry name" value="Calcium-transporting ATPase, cytoplasmic transduction domain A"/>
    <property type="match status" value="1"/>
</dbReference>
<reference evidence="14 15" key="1">
    <citation type="submission" date="2018-02" db="EMBL/GenBank/DDBJ databases">
        <title>Genomic Encyclopedia of Archaeal and Bacterial Type Strains, Phase II (KMG-II): from individual species to whole genera.</title>
        <authorList>
            <person name="Goeker M."/>
        </authorList>
    </citation>
    <scope>NUCLEOTIDE SEQUENCE [LARGE SCALE GENOMIC DNA]</scope>
    <source>
        <strain evidence="14 15">DSM 29526</strain>
    </source>
</reference>
<dbReference type="SUPFAM" id="SSF55008">
    <property type="entry name" value="HMA, heavy metal-associated domain"/>
    <property type="match status" value="1"/>
</dbReference>
<keyword evidence="10" id="KW-0406">Ion transport</keyword>
<evidence type="ECO:0000313" key="14">
    <source>
        <dbReference type="EMBL" id="PPK87605.1"/>
    </source>
</evidence>
<dbReference type="InterPro" id="IPR008250">
    <property type="entry name" value="ATPase_P-typ_transduc_dom_A_sf"/>
</dbReference>
<keyword evidence="2" id="KW-0813">Transport</keyword>
<evidence type="ECO:0000256" key="5">
    <source>
        <dbReference type="ARBA" id="ARBA00022692"/>
    </source>
</evidence>
<evidence type="ECO:0000256" key="10">
    <source>
        <dbReference type="ARBA" id="ARBA00023065"/>
    </source>
</evidence>
<feature type="transmembrane region" description="Helical" evidence="12">
    <location>
        <begin position="244"/>
        <end position="266"/>
    </location>
</feature>
<dbReference type="SUPFAM" id="SSF56784">
    <property type="entry name" value="HAD-like"/>
    <property type="match status" value="1"/>
</dbReference>
<feature type="transmembrane region" description="Helical" evidence="12">
    <location>
        <begin position="448"/>
        <end position="473"/>
    </location>
</feature>
<keyword evidence="3" id="KW-1003">Cell membrane</keyword>
<dbReference type="GO" id="GO:0005507">
    <property type="term" value="F:copper ion binding"/>
    <property type="evidence" value="ECO:0007669"/>
    <property type="project" value="TreeGrafter"/>
</dbReference>
<dbReference type="GO" id="GO:0055070">
    <property type="term" value="P:copper ion homeostasis"/>
    <property type="evidence" value="ECO:0007669"/>
    <property type="project" value="TreeGrafter"/>
</dbReference>
<dbReference type="InterPro" id="IPR001757">
    <property type="entry name" value="P_typ_ATPase"/>
</dbReference>
<keyword evidence="11 12" id="KW-0472">Membrane</keyword>
<feature type="transmembrane region" description="Helical" evidence="12">
    <location>
        <begin position="272"/>
        <end position="290"/>
    </location>
</feature>
<proteinExistence type="predicted"/>
<dbReference type="NCBIfam" id="TIGR01494">
    <property type="entry name" value="ATPase_P-type"/>
    <property type="match status" value="1"/>
</dbReference>
<evidence type="ECO:0000256" key="12">
    <source>
        <dbReference type="SAM" id="Phobius"/>
    </source>
</evidence>
<evidence type="ECO:0000259" key="13">
    <source>
        <dbReference type="PROSITE" id="PS50846"/>
    </source>
</evidence>
<dbReference type="EMBL" id="PTJC01000005">
    <property type="protein sequence ID" value="PPK87605.1"/>
    <property type="molecule type" value="Genomic_DNA"/>
</dbReference>
<evidence type="ECO:0000256" key="4">
    <source>
        <dbReference type="ARBA" id="ARBA00022553"/>
    </source>
</evidence>
<dbReference type="SUPFAM" id="SSF81653">
    <property type="entry name" value="Calcium ATPase, transduction domain A"/>
    <property type="match status" value="1"/>
</dbReference>
<evidence type="ECO:0000256" key="9">
    <source>
        <dbReference type="ARBA" id="ARBA00022989"/>
    </source>
</evidence>
<evidence type="ECO:0000256" key="6">
    <source>
        <dbReference type="ARBA" id="ARBA00022723"/>
    </source>
</evidence>
<sequence>MSYILSPPVRTTCAHCGEDCPESDHPGAVPRFCCSGCRTVYTLLREHGMENFYRLDPAAGRSQRRYQRDDYDWLETEALAATLARYHDEEVWRVELELPAIHCIACVWLLERLPNLLPGVRRSQVDVTRKRATIEFDPRQTTLRAVAELLADIGYPPVLRRADTRQAGAADRSLLYRIGVAGFCFGNIMLLSFPEYLGLGEDAGATLIGRAIGPGMLLLSLPVLFYAATGFFRDAYTGLRLGRITLDFPIVVGMLALFGRSVYEIAGGSGSGYLDSLAGFVFFLLIGRWFQSYTFTRLSFERDYHDYFPIGAYRRDGAGNLEAVAVADVRTDDVLIVRPGQIIPTDGILLAASGAGIDYSFVTGESKRKRTAPGQAVFAGGRATGKALTLRVTRSADESYLMQLWRDGRRAGDAPVGPPHRMVGVFTGAVFLIALCTFIFWYRSDPATAYRAAVSVLIIACPCAIALAAPFAYGSLQRLLGRAGYYLSSAATIDRLAGVNTFVFDKTGTLIDSGVGHALTWMDSSRKGEAPVFLAMCRYSTHPRSQAIAAALAAEGMEAPTTTAPAEEEGRGLHLCWRGRVYRVGRADFCGLQDLPPGTYATVDGKAVLRLDTRPPRLRPGVRGALRELSTRGKVYLLSGDDPPKDNFWEAYFPADQLHFRMSPFTKQTFVEDLQRSGNRVLMVGDGLNDTGALRTADVGMAVSEDESAFSPACDAIVSARRLGFLPSVLLTCRRLRWVTRIAYGLALLYNLVGLSYAVSGALSPVVAAILMPASSITIVLVASTGAYLLYRHDLYHPGS</sequence>
<keyword evidence="7" id="KW-0460">Magnesium</keyword>
<dbReference type="GO" id="GO:0005524">
    <property type="term" value="F:ATP binding"/>
    <property type="evidence" value="ECO:0007669"/>
    <property type="project" value="InterPro"/>
</dbReference>
<dbReference type="Pfam" id="PF12156">
    <property type="entry name" value="ATPase-cat_bd"/>
    <property type="match status" value="1"/>
</dbReference>
<dbReference type="GO" id="GO:0005886">
    <property type="term" value="C:plasma membrane"/>
    <property type="evidence" value="ECO:0007669"/>
    <property type="project" value="UniProtKB-SubCell"/>
</dbReference>
<keyword evidence="5 12" id="KW-0812">Transmembrane</keyword>
<dbReference type="RefSeq" id="WP_104418201.1">
    <property type="nucleotide sequence ID" value="NZ_PTJC01000005.1"/>
</dbReference>
<dbReference type="GO" id="GO:0016887">
    <property type="term" value="F:ATP hydrolysis activity"/>
    <property type="evidence" value="ECO:0007669"/>
    <property type="project" value="InterPro"/>
</dbReference>
<comment type="caution">
    <text evidence="14">The sequence shown here is derived from an EMBL/GenBank/DDBJ whole genome shotgun (WGS) entry which is preliminary data.</text>
</comment>
<feature type="transmembrane region" description="Helical" evidence="12">
    <location>
        <begin position="423"/>
        <end position="442"/>
    </location>
</feature>
<dbReference type="PANTHER" id="PTHR43520">
    <property type="entry name" value="ATP7, ISOFORM B"/>
    <property type="match status" value="1"/>
</dbReference>
<evidence type="ECO:0000256" key="8">
    <source>
        <dbReference type="ARBA" id="ARBA00022967"/>
    </source>
</evidence>
<name>A0A2S6I7Y6_9BACT</name>
<feature type="domain" description="HMA" evidence="13">
    <location>
        <begin position="92"/>
        <end position="158"/>
    </location>
</feature>
<keyword evidence="15" id="KW-1185">Reference proteome</keyword>
<dbReference type="Pfam" id="PF00122">
    <property type="entry name" value="E1-E2_ATPase"/>
    <property type="match status" value="1"/>
</dbReference>
<dbReference type="InterPro" id="IPR023299">
    <property type="entry name" value="ATPase_P-typ_cyto_dom_N"/>
</dbReference>
<feature type="transmembrane region" description="Helical" evidence="12">
    <location>
        <begin position="766"/>
        <end position="791"/>
    </location>
</feature>
<dbReference type="Gene3D" id="3.30.70.100">
    <property type="match status" value="1"/>
</dbReference>
<evidence type="ECO:0000256" key="2">
    <source>
        <dbReference type="ARBA" id="ARBA00022448"/>
    </source>
</evidence>
<dbReference type="InterPro" id="IPR021993">
    <property type="entry name" value="ATPase-cat-bd"/>
</dbReference>
<protein>
    <submittedName>
        <fullName evidence="14">Cu+-exporting ATPase</fullName>
    </submittedName>
</protein>
<dbReference type="CDD" id="cd00371">
    <property type="entry name" value="HMA"/>
    <property type="match status" value="1"/>
</dbReference>
<dbReference type="Pfam" id="PF00702">
    <property type="entry name" value="Hydrolase"/>
    <property type="match status" value="1"/>
</dbReference>
<dbReference type="InterPro" id="IPR023214">
    <property type="entry name" value="HAD_sf"/>
</dbReference>
<feature type="transmembrane region" description="Helical" evidence="12">
    <location>
        <begin position="742"/>
        <end position="760"/>
    </location>
</feature>
<keyword evidence="6" id="KW-0479">Metal-binding</keyword>
<dbReference type="InterPro" id="IPR059000">
    <property type="entry name" value="ATPase_P-type_domA"/>
</dbReference>
<comment type="subcellular location">
    <subcellularLocation>
        <location evidence="1">Cell membrane</location>
        <topology evidence="1">Multi-pass membrane protein</topology>
    </subcellularLocation>
</comment>
<keyword evidence="9 12" id="KW-1133">Transmembrane helix</keyword>
<evidence type="ECO:0000256" key="7">
    <source>
        <dbReference type="ARBA" id="ARBA00022842"/>
    </source>
</evidence>
<feature type="transmembrane region" description="Helical" evidence="12">
    <location>
        <begin position="211"/>
        <end position="232"/>
    </location>
</feature>
<dbReference type="GO" id="GO:0043682">
    <property type="term" value="F:P-type divalent copper transporter activity"/>
    <property type="evidence" value="ECO:0007669"/>
    <property type="project" value="TreeGrafter"/>
</dbReference>
<keyword evidence="8" id="KW-1278">Translocase</keyword>
<dbReference type="Gene3D" id="3.40.1110.10">
    <property type="entry name" value="Calcium-transporting ATPase, cytoplasmic domain N"/>
    <property type="match status" value="1"/>
</dbReference>
<organism evidence="14 15">
    <name type="scientific">Neolewinella xylanilytica</name>
    <dbReference type="NCBI Taxonomy" id="1514080"/>
    <lineage>
        <taxon>Bacteria</taxon>
        <taxon>Pseudomonadati</taxon>
        <taxon>Bacteroidota</taxon>
        <taxon>Saprospiria</taxon>
        <taxon>Saprospirales</taxon>
        <taxon>Lewinellaceae</taxon>
        <taxon>Neolewinella</taxon>
    </lineage>
</organism>
<dbReference type="Gene3D" id="3.40.50.1000">
    <property type="entry name" value="HAD superfamily/HAD-like"/>
    <property type="match status" value="1"/>
</dbReference>
<dbReference type="InterPro" id="IPR036163">
    <property type="entry name" value="HMA_dom_sf"/>
</dbReference>
<dbReference type="InterPro" id="IPR036412">
    <property type="entry name" value="HAD-like_sf"/>
</dbReference>